<dbReference type="Proteomes" id="UP000045782">
    <property type="component" value="Unassembled WGS sequence"/>
</dbReference>
<dbReference type="Pfam" id="PF13830">
    <property type="entry name" value="DUF4192"/>
    <property type="match status" value="1"/>
</dbReference>
<protein>
    <recommendedName>
        <fullName evidence="3">DUF4192 domain-containing protein</fullName>
    </recommendedName>
</protein>
<dbReference type="EMBL" id="CSWP01000009">
    <property type="protein sequence ID" value="CPV65928.1"/>
    <property type="molecule type" value="Genomic_DNA"/>
</dbReference>
<evidence type="ECO:0000313" key="2">
    <source>
        <dbReference type="Proteomes" id="UP000045782"/>
    </source>
</evidence>
<evidence type="ECO:0008006" key="3">
    <source>
        <dbReference type="Google" id="ProtNLM"/>
    </source>
</evidence>
<sequence length="312" mass="32610">MYTVGSPADLISSVPALLGFVPTQSLVLVGLEGTRRVGPVMYADLATARTQVERLAGLLAENHAVATFVVIVDSDSPGEHAALRAAAGQSLAEVGIEMLDIYIVDRIAKGGRWRYADSSDAGTLGDPAKSALAARTGTQIAKDRETLAATLLETDTARSQRVMAQVLTSQPPSRNETLTAATEAAALLGAGNPVPDDLLARVAAGLRDVTTRDALVAKVLSGKAKTVEMLWALQSTVLTGTYRAEALALHGTIAYLRGSGPKARILINAALELQPQHALSQLVFMALATGLPPKELRDGLTEIAELTADSIT</sequence>
<dbReference type="InterPro" id="IPR025447">
    <property type="entry name" value="DUF4192"/>
</dbReference>
<dbReference type="RefSeq" id="WP_052618948.1">
    <property type="nucleotide sequence ID" value="NZ_CSWP01000009.1"/>
</dbReference>
<dbReference type="AlphaFoldDB" id="A0A0U0ZSL3"/>
<name>A0A0U0ZSL3_9MYCO</name>
<evidence type="ECO:0000313" key="1">
    <source>
        <dbReference type="EMBL" id="CPV65928.1"/>
    </source>
</evidence>
<accession>A0A0U0ZSL3</accession>
<proteinExistence type="predicted"/>
<reference evidence="1 2" key="1">
    <citation type="submission" date="2015-03" db="EMBL/GenBank/DDBJ databases">
        <authorList>
            <person name="Murphy D."/>
        </authorList>
    </citation>
    <scope>NUCLEOTIDE SEQUENCE [LARGE SCALE GENOMIC DNA]</scope>
    <source>
        <strain evidence="1 2">PAP088</strain>
    </source>
</reference>
<gene>
    <name evidence="1" type="ORF">ERS075579_03905</name>
</gene>
<organism evidence="1 2">
    <name type="scientific">Mycobacteroides abscessus</name>
    <dbReference type="NCBI Taxonomy" id="36809"/>
    <lineage>
        <taxon>Bacteria</taxon>
        <taxon>Bacillati</taxon>
        <taxon>Actinomycetota</taxon>
        <taxon>Actinomycetes</taxon>
        <taxon>Mycobacteriales</taxon>
        <taxon>Mycobacteriaceae</taxon>
        <taxon>Mycobacteroides</taxon>
    </lineage>
</organism>